<dbReference type="Gene3D" id="3.40.50.2000">
    <property type="entry name" value="Glycogen Phosphorylase B"/>
    <property type="match status" value="2"/>
</dbReference>
<dbReference type="Proteomes" id="UP001500121">
    <property type="component" value="Unassembled WGS sequence"/>
</dbReference>
<comment type="caution">
    <text evidence="1">The sequence shown here is derived from an EMBL/GenBank/DDBJ whole genome shotgun (WGS) entry which is preliminary data.</text>
</comment>
<evidence type="ECO:0000313" key="2">
    <source>
        <dbReference type="Proteomes" id="UP001500121"/>
    </source>
</evidence>
<dbReference type="SUPFAM" id="SSF53756">
    <property type="entry name" value="UDP-Glycosyltransferase/glycogen phosphorylase"/>
    <property type="match status" value="1"/>
</dbReference>
<reference evidence="2" key="1">
    <citation type="journal article" date="2019" name="Int. J. Syst. Evol. Microbiol.">
        <title>The Global Catalogue of Microorganisms (GCM) 10K type strain sequencing project: providing services to taxonomists for standard genome sequencing and annotation.</title>
        <authorList>
            <consortium name="The Broad Institute Genomics Platform"/>
            <consortium name="The Broad Institute Genome Sequencing Center for Infectious Disease"/>
            <person name="Wu L."/>
            <person name="Ma J."/>
        </authorList>
    </citation>
    <scope>NUCLEOTIDE SEQUENCE [LARGE SCALE GENOMIC DNA]</scope>
    <source>
        <strain evidence="2">JCM 19015</strain>
    </source>
</reference>
<dbReference type="EMBL" id="BAABLP010000006">
    <property type="protein sequence ID" value="GAA4753634.1"/>
    <property type="molecule type" value="Genomic_DNA"/>
</dbReference>
<dbReference type="RefSeq" id="WP_345481937.1">
    <property type="nucleotide sequence ID" value="NZ_BAABLP010000006.1"/>
</dbReference>
<gene>
    <name evidence="1" type="ORF">GCM10025783_28170</name>
</gene>
<proteinExistence type="predicted"/>
<organism evidence="1 2">
    <name type="scientific">Amnibacterium soli</name>
    <dbReference type="NCBI Taxonomy" id="1282736"/>
    <lineage>
        <taxon>Bacteria</taxon>
        <taxon>Bacillati</taxon>
        <taxon>Actinomycetota</taxon>
        <taxon>Actinomycetes</taxon>
        <taxon>Micrococcales</taxon>
        <taxon>Microbacteriaceae</taxon>
        <taxon>Amnibacterium</taxon>
    </lineage>
</organism>
<name>A0ABP8ZDF7_9MICO</name>
<keyword evidence="2" id="KW-1185">Reference proteome</keyword>
<sequence length="338" mass="37534">MVQRQSGRIVVQQSFPPPRPTTNPYIVMLRDALAGDSRIALRTFSWRSALLGRYDLFHAHWPEILVSGRGRLRTAVRQALFALLLVRLTVTRTPVVRTVHNLELPSGISPVQRHLLLAFERRTTARIALNADTPADDGTVVVLHGHYRHWFERYPEPETIPGRVTYFGLIRRYKNVEALVHAFRSLPGRVSLEVAGSPSSAELERGIRAAAGDDGRVHLRFAYLTDAELVETCGRGQLVVLPYLHMHNSGGVLAALSLDRPVLVPRNAANDALAAEVGEVWVQRYEGELSSEALDAALAATATISRGMRPDLDARSWPAGVDGHVRAYRLALGRRYSR</sequence>
<evidence type="ECO:0000313" key="1">
    <source>
        <dbReference type="EMBL" id="GAA4753634.1"/>
    </source>
</evidence>
<protein>
    <submittedName>
        <fullName evidence="1">GDP-mannose--glycolipid 4-beta-D-mannosyltransferase</fullName>
    </submittedName>
</protein>
<accession>A0ABP8ZDF7</accession>